<evidence type="ECO:0000313" key="3">
    <source>
        <dbReference type="Proteomes" id="UP000580250"/>
    </source>
</evidence>
<gene>
    <name evidence="1" type="ORF">MENT_LOCUS54349</name>
    <name evidence="2" type="ORF">MENT_LOCUS54351</name>
</gene>
<organism evidence="2 3">
    <name type="scientific">Meloidogyne enterolobii</name>
    <name type="common">Root-knot nematode worm</name>
    <name type="synonym">Meloidogyne mayaguensis</name>
    <dbReference type="NCBI Taxonomy" id="390850"/>
    <lineage>
        <taxon>Eukaryota</taxon>
        <taxon>Metazoa</taxon>
        <taxon>Ecdysozoa</taxon>
        <taxon>Nematoda</taxon>
        <taxon>Chromadorea</taxon>
        <taxon>Rhabditida</taxon>
        <taxon>Tylenchina</taxon>
        <taxon>Tylenchomorpha</taxon>
        <taxon>Tylenchoidea</taxon>
        <taxon>Meloidogynidae</taxon>
        <taxon>Meloidogyninae</taxon>
        <taxon>Meloidogyne</taxon>
    </lineage>
</organism>
<reference evidence="2 3" key="1">
    <citation type="submission" date="2020-08" db="EMBL/GenBank/DDBJ databases">
        <authorList>
            <person name="Koutsovoulos G."/>
            <person name="Danchin GJ E."/>
        </authorList>
    </citation>
    <scope>NUCLEOTIDE SEQUENCE [LARGE SCALE GENOMIC DNA]</scope>
</reference>
<dbReference type="AlphaFoldDB" id="A0A6V7XNF8"/>
<protein>
    <submittedName>
        <fullName evidence="2">Uncharacterized protein</fullName>
    </submittedName>
</protein>
<name>A0A6V7XNF8_MELEN</name>
<evidence type="ECO:0000313" key="2">
    <source>
        <dbReference type="EMBL" id="CAD2200856.1"/>
    </source>
</evidence>
<accession>A0A6V7XNF8</accession>
<dbReference type="Proteomes" id="UP000580250">
    <property type="component" value="Unassembled WGS sequence"/>
</dbReference>
<dbReference type="EMBL" id="CAJEWN010001913">
    <property type="protein sequence ID" value="CAD2200856.1"/>
    <property type="molecule type" value="Genomic_DNA"/>
</dbReference>
<sequence>MVGELIVDRKKRELIYASCSNRKSGYAIDKGGRVASLRNECSLDCIIKYHRINYHLNNSDLLNFMDYTYMQ</sequence>
<proteinExistence type="predicted"/>
<dbReference type="EMBL" id="CAJEWN010001913">
    <property type="protein sequence ID" value="CAD2200855.1"/>
    <property type="molecule type" value="Genomic_DNA"/>
</dbReference>
<comment type="caution">
    <text evidence="2">The sequence shown here is derived from an EMBL/GenBank/DDBJ whole genome shotgun (WGS) entry which is preliminary data.</text>
</comment>
<evidence type="ECO:0000313" key="1">
    <source>
        <dbReference type="EMBL" id="CAD2200855.1"/>
    </source>
</evidence>